<dbReference type="AlphaFoldDB" id="A0A2A9M7I4"/>
<gene>
    <name evidence="3" type="ORF">BESB_083430</name>
</gene>
<organism evidence="3 4">
    <name type="scientific">Besnoitia besnoiti</name>
    <name type="common">Apicomplexan protozoan</name>
    <dbReference type="NCBI Taxonomy" id="94643"/>
    <lineage>
        <taxon>Eukaryota</taxon>
        <taxon>Sar</taxon>
        <taxon>Alveolata</taxon>
        <taxon>Apicomplexa</taxon>
        <taxon>Conoidasida</taxon>
        <taxon>Coccidia</taxon>
        <taxon>Eucoccidiorida</taxon>
        <taxon>Eimeriorina</taxon>
        <taxon>Sarcocystidae</taxon>
        <taxon>Besnoitia</taxon>
    </lineage>
</organism>
<feature type="compositionally biased region" description="Basic and acidic residues" evidence="1">
    <location>
        <begin position="208"/>
        <end position="221"/>
    </location>
</feature>
<evidence type="ECO:0008006" key="5">
    <source>
        <dbReference type="Google" id="ProtNLM"/>
    </source>
</evidence>
<sequence length="268" mass="29338">MAYPRSTPSARGIPLLRVLFIALLGILPCCASRPSRVATDSEESVNPHFAIQIPADGIAEDEQHEVSLDGSKVLQITDKTKKAVIDPQEFKTHAYAYKAGDGKCDVTKQVSYRSLFPKVPAEYNFWTAKNVLPRDVLDSKYTYTHPPADQLESAASFCIILKVPEGNGTSVKNPTGLASFQQKMRSHKMSTVAGDQPLGTNVSSRLRKGPDGVDGRKEVQREGQAKKLISVEPEEKHKTITVIVHSAATGKFVVRGSLMALVGLMWMF</sequence>
<feature type="chain" id="PRO_5013196753" description="Toxoplasma gondii family A protein" evidence="2">
    <location>
        <begin position="32"/>
        <end position="268"/>
    </location>
</feature>
<protein>
    <recommendedName>
        <fullName evidence="5">Toxoplasma gondii family A protein</fullName>
    </recommendedName>
</protein>
<comment type="caution">
    <text evidence="3">The sequence shown here is derived from an EMBL/GenBank/DDBJ whole genome shotgun (WGS) entry which is preliminary data.</text>
</comment>
<keyword evidence="4" id="KW-1185">Reference proteome</keyword>
<reference evidence="3 4" key="1">
    <citation type="submission" date="2017-09" db="EMBL/GenBank/DDBJ databases">
        <title>Genome sequencing of Besnoitia besnoiti strain Bb-Ger1.</title>
        <authorList>
            <person name="Schares G."/>
            <person name="Venepally P."/>
            <person name="Lorenzi H.A."/>
        </authorList>
    </citation>
    <scope>NUCLEOTIDE SEQUENCE [LARGE SCALE GENOMIC DNA]</scope>
    <source>
        <strain evidence="3 4">Bb-Ger1</strain>
    </source>
</reference>
<dbReference type="EMBL" id="NWUJ01000009">
    <property type="protein sequence ID" value="PFH33144.1"/>
    <property type="molecule type" value="Genomic_DNA"/>
</dbReference>
<feature type="signal peptide" evidence="2">
    <location>
        <begin position="1"/>
        <end position="31"/>
    </location>
</feature>
<dbReference type="RefSeq" id="XP_029217153.1">
    <property type="nucleotide sequence ID" value="XM_029366693.1"/>
</dbReference>
<evidence type="ECO:0000313" key="3">
    <source>
        <dbReference type="EMBL" id="PFH33144.1"/>
    </source>
</evidence>
<dbReference type="GeneID" id="40313269"/>
<evidence type="ECO:0000256" key="1">
    <source>
        <dbReference type="SAM" id="MobiDB-lite"/>
    </source>
</evidence>
<name>A0A2A9M7I4_BESBE</name>
<dbReference type="VEuPathDB" id="ToxoDB:BESB_083430"/>
<keyword evidence="2" id="KW-0732">Signal</keyword>
<feature type="region of interest" description="Disordered" evidence="1">
    <location>
        <begin position="190"/>
        <end position="221"/>
    </location>
</feature>
<dbReference type="KEGG" id="bbes:BESB_083430"/>
<evidence type="ECO:0000313" key="4">
    <source>
        <dbReference type="Proteomes" id="UP000224006"/>
    </source>
</evidence>
<dbReference type="Proteomes" id="UP000224006">
    <property type="component" value="Chromosome VIII"/>
</dbReference>
<evidence type="ECO:0000256" key="2">
    <source>
        <dbReference type="SAM" id="SignalP"/>
    </source>
</evidence>
<dbReference type="OrthoDB" id="329645at2759"/>
<accession>A0A2A9M7I4</accession>
<proteinExistence type="predicted"/>